<organism evidence="1 2">
    <name type="scientific">Auriscalpium vulgare</name>
    <dbReference type="NCBI Taxonomy" id="40419"/>
    <lineage>
        <taxon>Eukaryota</taxon>
        <taxon>Fungi</taxon>
        <taxon>Dikarya</taxon>
        <taxon>Basidiomycota</taxon>
        <taxon>Agaricomycotina</taxon>
        <taxon>Agaricomycetes</taxon>
        <taxon>Russulales</taxon>
        <taxon>Auriscalpiaceae</taxon>
        <taxon>Auriscalpium</taxon>
    </lineage>
</organism>
<proteinExistence type="predicted"/>
<name>A0ACB8RSC8_9AGAM</name>
<reference evidence="1" key="1">
    <citation type="submission" date="2021-02" db="EMBL/GenBank/DDBJ databases">
        <authorList>
            <consortium name="DOE Joint Genome Institute"/>
            <person name="Ahrendt S."/>
            <person name="Looney B.P."/>
            <person name="Miyauchi S."/>
            <person name="Morin E."/>
            <person name="Drula E."/>
            <person name="Courty P.E."/>
            <person name="Chicoki N."/>
            <person name="Fauchery L."/>
            <person name="Kohler A."/>
            <person name="Kuo A."/>
            <person name="Labutti K."/>
            <person name="Pangilinan J."/>
            <person name="Lipzen A."/>
            <person name="Riley R."/>
            <person name="Andreopoulos W."/>
            <person name="He G."/>
            <person name="Johnson J."/>
            <person name="Barry K.W."/>
            <person name="Grigoriev I.V."/>
            <person name="Nagy L."/>
            <person name="Hibbett D."/>
            <person name="Henrissat B."/>
            <person name="Matheny P.B."/>
            <person name="Labbe J."/>
            <person name="Martin F."/>
        </authorList>
    </citation>
    <scope>NUCLEOTIDE SEQUENCE</scope>
    <source>
        <strain evidence="1">FP105234-sp</strain>
    </source>
</reference>
<evidence type="ECO:0000313" key="1">
    <source>
        <dbReference type="EMBL" id="KAI0046919.1"/>
    </source>
</evidence>
<comment type="caution">
    <text evidence="1">The sequence shown here is derived from an EMBL/GenBank/DDBJ whole genome shotgun (WGS) entry which is preliminary data.</text>
</comment>
<evidence type="ECO:0000313" key="2">
    <source>
        <dbReference type="Proteomes" id="UP000814033"/>
    </source>
</evidence>
<protein>
    <submittedName>
        <fullName evidence="1">Uncharacterized protein</fullName>
    </submittedName>
</protein>
<dbReference type="Proteomes" id="UP000814033">
    <property type="component" value="Unassembled WGS sequence"/>
</dbReference>
<gene>
    <name evidence="1" type="ORF">FA95DRAFT_1559590</name>
</gene>
<reference evidence="1" key="2">
    <citation type="journal article" date="2022" name="New Phytol.">
        <title>Evolutionary transition to the ectomycorrhizal habit in the genomes of a hyperdiverse lineage of mushroom-forming fungi.</title>
        <authorList>
            <person name="Looney B."/>
            <person name="Miyauchi S."/>
            <person name="Morin E."/>
            <person name="Drula E."/>
            <person name="Courty P.E."/>
            <person name="Kohler A."/>
            <person name="Kuo A."/>
            <person name="LaButti K."/>
            <person name="Pangilinan J."/>
            <person name="Lipzen A."/>
            <person name="Riley R."/>
            <person name="Andreopoulos W."/>
            <person name="He G."/>
            <person name="Johnson J."/>
            <person name="Nolan M."/>
            <person name="Tritt A."/>
            <person name="Barry K.W."/>
            <person name="Grigoriev I.V."/>
            <person name="Nagy L.G."/>
            <person name="Hibbett D."/>
            <person name="Henrissat B."/>
            <person name="Matheny P.B."/>
            <person name="Labbe J."/>
            <person name="Martin F.M."/>
        </authorList>
    </citation>
    <scope>NUCLEOTIDE SEQUENCE</scope>
    <source>
        <strain evidence="1">FP105234-sp</strain>
    </source>
</reference>
<accession>A0ACB8RSC8</accession>
<sequence length="605" mass="68435">MQCSESEGTSYDPTSEAHTSDTSHSADAFWASAIHARLARLDNVTAFQPPDVIQDAFYGLDTELVSMQRAMRAILTRRNSLLPISRLPSEILGRVFSWLALIDRPTRFEVGGAFISRLGWISATHVCRWWRDVALDHATLWGDISFTLGQKWVRTMFARSRLVPLSIDILSAYSPISRSHWAGFMTPLTDDLVRLILQHMHHTRRLLLDVFDAETETRALLSGMTFPAPMLEELALKLPGLVRAELQVDFLGSHAPKLRQFTHCGEITSVIFPTPAIFHNLESLDLFCAEYCRRADLLDLLNALEGMPRLQDLRLNRCLRVDPEMGANFVENRAHPIVELPALRECKILEGVLPCAILLKHIRVAPTANTHVNLEAGATWETSTRLLFPILVEYLCEGTSPPQPITKLRLSSRGNENHFSVKGWRDMDEHSSPRLNLELHWRVLTYIPGSRLVLPFFRAFTIEHIHTLDIMVMAGSSVEWDWRAWADILGPGTRLEHLTTHGVAGVTLCQALYWRMRSSPPFLPSLASLTLELVGLDGEESSIAGVDWDVPWDVGLARYVENRSSTSYSLKDLTLTNCDIADEDVQSLRRYIRGNLRHTKWAPSW</sequence>
<dbReference type="EMBL" id="MU275914">
    <property type="protein sequence ID" value="KAI0046919.1"/>
    <property type="molecule type" value="Genomic_DNA"/>
</dbReference>
<keyword evidence="2" id="KW-1185">Reference proteome</keyword>